<feature type="signal peptide" evidence="1">
    <location>
        <begin position="1"/>
        <end position="21"/>
    </location>
</feature>
<dbReference type="Gene3D" id="2.40.160.20">
    <property type="match status" value="1"/>
</dbReference>
<feature type="chain" id="PRO_5045690265" description="Outer membrane protein beta-barrel domain-containing protein" evidence="1">
    <location>
        <begin position="22"/>
        <end position="192"/>
    </location>
</feature>
<protein>
    <recommendedName>
        <fullName evidence="4">Outer membrane protein beta-barrel domain-containing protein</fullName>
    </recommendedName>
</protein>
<dbReference type="InterPro" id="IPR011250">
    <property type="entry name" value="OMP/PagP_B-barrel"/>
</dbReference>
<gene>
    <name evidence="2" type="ORF">ACERLL_00035</name>
</gene>
<evidence type="ECO:0000256" key="1">
    <source>
        <dbReference type="SAM" id="SignalP"/>
    </source>
</evidence>
<comment type="caution">
    <text evidence="2">The sequence shown here is derived from an EMBL/GenBank/DDBJ whole genome shotgun (WGS) entry which is preliminary data.</text>
</comment>
<sequence length="192" mass="21113">MQHLYRLGLAAVLGFFATAGAAAELGVDYVSDSVSRETTYTPGSSTTDNGSLSGYRVYGAFGAEKSPQVELFYESLTGDEEIASNSQVAFGLDFLVPFAVQERLIPHFKFGGAYGWRKLDYKVYRNGSLDDTWYNYSANVGLGLTYMLGDHLGIKAGGEYIYRVWETMTYRGTDIEPADTVTRLSAGLTYSF</sequence>
<dbReference type="SUPFAM" id="SSF56925">
    <property type="entry name" value="OMPA-like"/>
    <property type="match status" value="1"/>
</dbReference>
<dbReference type="EMBL" id="JBGUAW010000001">
    <property type="protein sequence ID" value="MFA9459212.1"/>
    <property type="molecule type" value="Genomic_DNA"/>
</dbReference>
<dbReference type="RefSeq" id="WP_373654004.1">
    <property type="nucleotide sequence ID" value="NZ_JBGUAW010000001.1"/>
</dbReference>
<name>A0ABV4TPG6_9GAMM</name>
<evidence type="ECO:0000313" key="3">
    <source>
        <dbReference type="Proteomes" id="UP001575181"/>
    </source>
</evidence>
<organism evidence="2 3">
    <name type="scientific">Thiohalorhabdus methylotrophus</name>
    <dbReference type="NCBI Taxonomy" id="3242694"/>
    <lineage>
        <taxon>Bacteria</taxon>
        <taxon>Pseudomonadati</taxon>
        <taxon>Pseudomonadota</taxon>
        <taxon>Gammaproteobacteria</taxon>
        <taxon>Thiohalorhabdales</taxon>
        <taxon>Thiohalorhabdaceae</taxon>
        <taxon>Thiohalorhabdus</taxon>
    </lineage>
</organism>
<proteinExistence type="predicted"/>
<keyword evidence="3" id="KW-1185">Reference proteome</keyword>
<evidence type="ECO:0000313" key="2">
    <source>
        <dbReference type="EMBL" id="MFA9459212.1"/>
    </source>
</evidence>
<evidence type="ECO:0008006" key="4">
    <source>
        <dbReference type="Google" id="ProtNLM"/>
    </source>
</evidence>
<reference evidence="2 3" key="1">
    <citation type="submission" date="2024-08" db="EMBL/GenBank/DDBJ databases">
        <title>Whole-genome sequencing of halo(alkali)philic microorganisms from hypersaline lakes.</title>
        <authorList>
            <person name="Sorokin D.Y."/>
            <person name="Merkel A.Y."/>
            <person name="Messina E."/>
            <person name="Yakimov M."/>
        </authorList>
    </citation>
    <scope>NUCLEOTIDE SEQUENCE [LARGE SCALE GENOMIC DNA]</scope>
    <source>
        <strain evidence="2 3">Cl-TMA</strain>
    </source>
</reference>
<accession>A0ABV4TPG6</accession>
<keyword evidence="1" id="KW-0732">Signal</keyword>
<dbReference type="Proteomes" id="UP001575181">
    <property type="component" value="Unassembled WGS sequence"/>
</dbReference>